<dbReference type="Pfam" id="PF16263">
    <property type="entry name" value="DUF4917"/>
    <property type="match status" value="2"/>
</dbReference>
<accession>A0ABV4AI22</accession>
<dbReference type="RefSeq" id="WP_369455610.1">
    <property type="nucleotide sequence ID" value="NZ_JBGCUO010000001.1"/>
</dbReference>
<evidence type="ECO:0000313" key="2">
    <source>
        <dbReference type="Proteomes" id="UP001562065"/>
    </source>
</evidence>
<keyword evidence="2" id="KW-1185">Reference proteome</keyword>
<evidence type="ECO:0000313" key="1">
    <source>
        <dbReference type="EMBL" id="MEY1662374.1"/>
    </source>
</evidence>
<name>A0ABV4AI22_9GAMM</name>
<dbReference type="EMBL" id="JBGCUO010000001">
    <property type="protein sequence ID" value="MEY1662374.1"/>
    <property type="molecule type" value="Genomic_DNA"/>
</dbReference>
<sequence>MATTLVPWPQLASTFDDGLILGNGASIAVCPAFHYRTLRQHVEQRAPQLAALYQAAGSANAERALGWHRRRHPQDPLPRHQLRLHLLQALQQHHVSHATLAPLLPRLRRFLSRFRTVATLNYDAIARWAAACPAPSVRPIGWQPDGDNTLLVFPHGQLSEHGSVVCAGSAAEKRRAIAGHHYLRQVYEGVLPNMAESLVIYGWSLGPQDRHIVAQLGRQRRLRRVAVAVYRHDPLVMRRAQRLFGNGRRELVFFDAESPGCWAQAEVEHSGQCSPHGNVSAM</sequence>
<dbReference type="Proteomes" id="UP001562065">
    <property type="component" value="Unassembled WGS sequence"/>
</dbReference>
<reference evidence="1 2" key="1">
    <citation type="submission" date="2024-07" db="EMBL/GenBank/DDBJ databases">
        <authorList>
            <person name="Ren Q."/>
        </authorList>
    </citation>
    <scope>NUCLEOTIDE SEQUENCE [LARGE SCALE GENOMIC DNA]</scope>
    <source>
        <strain evidence="1 2">REN37</strain>
    </source>
</reference>
<organism evidence="1 2">
    <name type="scientific">Isoalcanivorax beigongshangi</name>
    <dbReference type="NCBI Taxonomy" id="3238810"/>
    <lineage>
        <taxon>Bacteria</taxon>
        <taxon>Pseudomonadati</taxon>
        <taxon>Pseudomonadota</taxon>
        <taxon>Gammaproteobacteria</taxon>
        <taxon>Oceanospirillales</taxon>
        <taxon>Alcanivoracaceae</taxon>
        <taxon>Isoalcanivorax</taxon>
    </lineage>
</organism>
<protein>
    <submittedName>
        <fullName evidence="1">DUF4917 family protein</fullName>
    </submittedName>
</protein>
<comment type="caution">
    <text evidence="1">The sequence shown here is derived from an EMBL/GenBank/DDBJ whole genome shotgun (WGS) entry which is preliminary data.</text>
</comment>
<dbReference type="InterPro" id="IPR032581">
    <property type="entry name" value="DUF4917"/>
</dbReference>
<gene>
    <name evidence="1" type="ORF">AB5I84_09475</name>
</gene>
<proteinExistence type="predicted"/>